<comment type="caution">
    <text evidence="1">The sequence shown here is derived from an EMBL/GenBank/DDBJ whole genome shotgun (WGS) entry which is preliminary data.</text>
</comment>
<evidence type="ECO:0008006" key="3">
    <source>
        <dbReference type="Google" id="ProtNLM"/>
    </source>
</evidence>
<sequence>MPKRLLIFLLSFIWFLSYAQQGNYKFNNFGNRSILLSGNVTGSVTDLGLAYYNPSRLTEIEHTGFAFNAKAYQLSSLKLSNLLGEESKIRSTNFDGVPSMAGGTFNLFNNRFAYSFISKSRTDNVLGYGSDVISEAILEIYPETESYRVNVLLKTIVKDDWVGLTWAKKVKPNFSLGVSLFGSVYKYSGGSNLDHTIVSTSNNVAFYRKSIGFNQESYGLIIKMGGNYHFSKFDVGLNINIPYLEVYNKGSFLYNEVIAGADFDQFYNYDLKNLNAQRKEPLGISVGSGISIGRSKLHVNLDYVTGLKYYDRISIPNIDTGEENTTPVLFEESRKSVLNFGAGLELYIHDRFNVYGSFTTDYNAFIKNTNIFDLSSNGNRDVNIGEDFIQYSVGIDLKLRWASVIIGANYISSSNEFLTPLSLVKSETENGNYANTKLDYNRWQFVVGFEIPFLEKLDSNNGKE</sequence>
<dbReference type="RefSeq" id="WP_395437150.1">
    <property type="nucleotide sequence ID" value="NZ_JBAWKC010000001.1"/>
</dbReference>
<evidence type="ECO:0000313" key="2">
    <source>
        <dbReference type="Proteomes" id="UP001610104"/>
    </source>
</evidence>
<reference evidence="1 2" key="1">
    <citation type="submission" date="2024-02" db="EMBL/GenBank/DDBJ databases">
        <title>A Gaetbulibacter species isolated from tidal flats and genomic insights of their niches.</title>
        <authorList>
            <person name="Ye Y."/>
        </authorList>
    </citation>
    <scope>NUCLEOTIDE SEQUENCE [LARGE SCALE GENOMIC DNA]</scope>
    <source>
        <strain evidence="1 2">KEM-8</strain>
    </source>
</reference>
<proteinExistence type="predicted"/>
<dbReference type="Gene3D" id="2.40.160.60">
    <property type="entry name" value="Outer membrane protein transport protein (OMPP1/FadL/TodX)"/>
    <property type="match status" value="1"/>
</dbReference>
<accession>A0ABW7MMJ3</accession>
<dbReference type="Proteomes" id="UP001610104">
    <property type="component" value="Unassembled WGS sequence"/>
</dbReference>
<protein>
    <recommendedName>
        <fullName evidence="3">Long-chain fatty acid transport protein</fullName>
    </recommendedName>
</protein>
<keyword evidence="2" id="KW-1185">Reference proteome</keyword>
<name>A0ABW7MMJ3_9FLAO</name>
<organism evidence="1 2">
    <name type="scientific">Gaetbulibacter aquiaggeris</name>
    <dbReference type="NCBI Taxonomy" id="1735373"/>
    <lineage>
        <taxon>Bacteria</taxon>
        <taxon>Pseudomonadati</taxon>
        <taxon>Bacteroidota</taxon>
        <taxon>Flavobacteriia</taxon>
        <taxon>Flavobacteriales</taxon>
        <taxon>Flavobacteriaceae</taxon>
        <taxon>Gaetbulibacter</taxon>
    </lineage>
</organism>
<evidence type="ECO:0000313" key="1">
    <source>
        <dbReference type="EMBL" id="MFH6767870.1"/>
    </source>
</evidence>
<dbReference type="EMBL" id="JBAWKC010000001">
    <property type="protein sequence ID" value="MFH6767870.1"/>
    <property type="molecule type" value="Genomic_DNA"/>
</dbReference>
<gene>
    <name evidence="1" type="ORF">V8G56_03900</name>
</gene>